<reference evidence="3" key="1">
    <citation type="journal article" date="2019" name="Int. J. Syst. Evol. Microbiol.">
        <title>The Global Catalogue of Microorganisms (GCM) 10K type strain sequencing project: providing services to taxonomists for standard genome sequencing and annotation.</title>
        <authorList>
            <consortium name="The Broad Institute Genomics Platform"/>
            <consortium name="The Broad Institute Genome Sequencing Center for Infectious Disease"/>
            <person name="Wu L."/>
            <person name="Ma J."/>
        </authorList>
    </citation>
    <scope>NUCLEOTIDE SEQUENCE [LARGE SCALE GENOMIC DNA]</scope>
    <source>
        <strain evidence="3">CGMCC 4.7466</strain>
    </source>
</reference>
<dbReference type="PROSITE" id="PS51257">
    <property type="entry name" value="PROKAR_LIPOPROTEIN"/>
    <property type="match status" value="1"/>
</dbReference>
<sequence length="369" mass="41307">MNNPKKSLGICLMVLAFLACNVDENMKPGSPEQQKVRANFDIPSATLMENTSEGLMVQISLSDPVPSEGSITVMLHNPQNNDLFSLWPSPDDENKIHLPAEKGVTSVTFQVLPVNDGVIKGHSSLTFEIIQTTGSLMLGKDLNFELELLDDELSGKLKAHETLGHWKAKKLFEYHPSGKIHKVFWETETPMKYSGVNLYKYDEWEKVVVIEEEPGGATVVFSYLDNKIIKSEKKVDEYLRSYTHYDYNSAGELIGQTMYERQLNGNLDISIHTVYTYHSSGNIHSIKQMVPDGPENWRLLTQFTFGEYIDKPNPVPYFDVLPNINIQPNLPGKVVVETGGLACTISWVILTMSKASLSPGRLQVRAAVS</sequence>
<evidence type="ECO:0008006" key="4">
    <source>
        <dbReference type="Google" id="ProtNLM"/>
    </source>
</evidence>
<evidence type="ECO:0000256" key="1">
    <source>
        <dbReference type="SAM" id="SignalP"/>
    </source>
</evidence>
<dbReference type="RefSeq" id="WP_377067340.1">
    <property type="nucleotide sequence ID" value="NZ_JBHSJJ010000014.1"/>
</dbReference>
<comment type="caution">
    <text evidence="2">The sequence shown here is derived from an EMBL/GenBank/DDBJ whole genome shotgun (WGS) entry which is preliminary data.</text>
</comment>
<evidence type="ECO:0000313" key="2">
    <source>
        <dbReference type="EMBL" id="MFC4873959.1"/>
    </source>
</evidence>
<protein>
    <recommendedName>
        <fullName evidence="4">YD repeat-containing protein</fullName>
    </recommendedName>
</protein>
<accession>A0ABV9T5E2</accession>
<feature type="chain" id="PRO_5047460949" description="YD repeat-containing protein" evidence="1">
    <location>
        <begin position="22"/>
        <end position="369"/>
    </location>
</feature>
<name>A0ABV9T5E2_9BACT</name>
<organism evidence="2 3">
    <name type="scientific">Negadavirga shengliensis</name>
    <dbReference type="NCBI Taxonomy" id="1389218"/>
    <lineage>
        <taxon>Bacteria</taxon>
        <taxon>Pseudomonadati</taxon>
        <taxon>Bacteroidota</taxon>
        <taxon>Cytophagia</taxon>
        <taxon>Cytophagales</taxon>
        <taxon>Cyclobacteriaceae</taxon>
        <taxon>Negadavirga</taxon>
    </lineage>
</organism>
<evidence type="ECO:0000313" key="3">
    <source>
        <dbReference type="Proteomes" id="UP001595818"/>
    </source>
</evidence>
<keyword evidence="1" id="KW-0732">Signal</keyword>
<dbReference type="EMBL" id="JBHSJJ010000014">
    <property type="protein sequence ID" value="MFC4873959.1"/>
    <property type="molecule type" value="Genomic_DNA"/>
</dbReference>
<proteinExistence type="predicted"/>
<dbReference type="Proteomes" id="UP001595818">
    <property type="component" value="Unassembled WGS sequence"/>
</dbReference>
<keyword evidence="3" id="KW-1185">Reference proteome</keyword>
<feature type="signal peptide" evidence="1">
    <location>
        <begin position="1"/>
        <end position="21"/>
    </location>
</feature>
<gene>
    <name evidence="2" type="ORF">ACFPFU_19800</name>
</gene>